<dbReference type="AlphaFoldDB" id="A0A538UDN0"/>
<gene>
    <name evidence="8" type="ORF">E6K81_01895</name>
</gene>
<keyword evidence="5" id="KW-0813">Transport</keyword>
<feature type="transmembrane region" description="Helical" evidence="5">
    <location>
        <begin position="55"/>
        <end position="78"/>
    </location>
</feature>
<dbReference type="CDD" id="cd06261">
    <property type="entry name" value="TM_PBP2"/>
    <property type="match status" value="1"/>
</dbReference>
<feature type="transmembrane region" description="Helical" evidence="5">
    <location>
        <begin position="398"/>
        <end position="420"/>
    </location>
</feature>
<evidence type="ECO:0000313" key="9">
    <source>
        <dbReference type="Proteomes" id="UP000319771"/>
    </source>
</evidence>
<evidence type="ECO:0000256" key="4">
    <source>
        <dbReference type="ARBA" id="ARBA00023136"/>
    </source>
</evidence>
<feature type="region of interest" description="Disordered" evidence="6">
    <location>
        <begin position="572"/>
        <end position="607"/>
    </location>
</feature>
<feature type="domain" description="ABC transmembrane type-1" evidence="7">
    <location>
        <begin position="56"/>
        <end position="250"/>
    </location>
</feature>
<dbReference type="Pfam" id="PF00528">
    <property type="entry name" value="BPD_transp_1"/>
    <property type="match status" value="1"/>
</dbReference>
<feature type="compositionally biased region" description="Low complexity" evidence="6">
    <location>
        <begin position="537"/>
        <end position="546"/>
    </location>
</feature>
<reference evidence="8 9" key="1">
    <citation type="journal article" date="2019" name="Nat. Microbiol.">
        <title>Mediterranean grassland soil C-N compound turnover is dependent on rainfall and depth, and is mediated by genomically divergent microorganisms.</title>
        <authorList>
            <person name="Diamond S."/>
            <person name="Andeer P.F."/>
            <person name="Li Z."/>
            <person name="Crits-Christoph A."/>
            <person name="Burstein D."/>
            <person name="Anantharaman K."/>
            <person name="Lane K.R."/>
            <person name="Thomas B.C."/>
            <person name="Pan C."/>
            <person name="Northen T.R."/>
            <person name="Banfield J.F."/>
        </authorList>
    </citation>
    <scope>NUCLEOTIDE SEQUENCE [LARGE SCALE GENOMIC DNA]</scope>
    <source>
        <strain evidence="8">WS_11</strain>
    </source>
</reference>
<comment type="similarity">
    <text evidence="5">Belongs to the binding-protein-dependent transport system permease family.</text>
</comment>
<comment type="subcellular location">
    <subcellularLocation>
        <location evidence="5">Cell membrane</location>
        <topology evidence="5">Multi-pass membrane protein</topology>
    </subcellularLocation>
    <subcellularLocation>
        <location evidence="1">Membrane</location>
        <topology evidence="1">Multi-pass membrane protein</topology>
    </subcellularLocation>
</comment>
<dbReference type="PANTHER" id="PTHR42744:SF1">
    <property type="entry name" value="BINDING-PROTEIN-DEPENDENT TRANSPORT SYSTEMS INNER MEMBRANE COMPONENT"/>
    <property type="match status" value="1"/>
</dbReference>
<keyword evidence="3 5" id="KW-1133">Transmembrane helix</keyword>
<feature type="transmembrane region" description="Helical" evidence="5">
    <location>
        <begin position="359"/>
        <end position="386"/>
    </location>
</feature>
<evidence type="ECO:0000313" key="8">
    <source>
        <dbReference type="EMBL" id="TMQ73986.1"/>
    </source>
</evidence>
<feature type="transmembrane region" description="Helical" evidence="5">
    <location>
        <begin position="9"/>
        <end position="29"/>
    </location>
</feature>
<feature type="transmembrane region" description="Helical" evidence="5">
    <location>
        <begin position="231"/>
        <end position="251"/>
    </location>
</feature>
<accession>A0A538UDN0</accession>
<evidence type="ECO:0000256" key="3">
    <source>
        <dbReference type="ARBA" id="ARBA00022989"/>
    </source>
</evidence>
<protein>
    <submittedName>
        <fullName evidence="8">ABC transporter permease subunit</fullName>
    </submittedName>
</protein>
<keyword evidence="2 5" id="KW-0812">Transmembrane</keyword>
<dbReference type="EMBL" id="VBPB01000024">
    <property type="protein sequence ID" value="TMQ73986.1"/>
    <property type="molecule type" value="Genomic_DNA"/>
</dbReference>
<evidence type="ECO:0000256" key="1">
    <source>
        <dbReference type="ARBA" id="ARBA00004141"/>
    </source>
</evidence>
<keyword evidence="4 5" id="KW-0472">Membrane</keyword>
<evidence type="ECO:0000256" key="5">
    <source>
        <dbReference type="RuleBase" id="RU363032"/>
    </source>
</evidence>
<dbReference type="Proteomes" id="UP000319771">
    <property type="component" value="Unassembled WGS sequence"/>
</dbReference>
<dbReference type="Gene3D" id="1.10.3720.10">
    <property type="entry name" value="MetI-like"/>
    <property type="match status" value="1"/>
</dbReference>
<feature type="region of interest" description="Disordered" evidence="6">
    <location>
        <begin position="494"/>
        <end position="554"/>
    </location>
</feature>
<feature type="transmembrane region" description="Helical" evidence="5">
    <location>
        <begin position="426"/>
        <end position="446"/>
    </location>
</feature>
<evidence type="ECO:0000256" key="6">
    <source>
        <dbReference type="SAM" id="MobiDB-lite"/>
    </source>
</evidence>
<dbReference type="GO" id="GO:0055085">
    <property type="term" value="P:transmembrane transport"/>
    <property type="evidence" value="ECO:0007669"/>
    <property type="project" value="InterPro"/>
</dbReference>
<evidence type="ECO:0000259" key="7">
    <source>
        <dbReference type="PROSITE" id="PS50928"/>
    </source>
</evidence>
<feature type="transmembrane region" description="Helical" evidence="5">
    <location>
        <begin position="169"/>
        <end position="188"/>
    </location>
</feature>
<sequence length="607" mass="65286">MPETRRTPGWLPVAAVAVMLAGAALTGLFQHPRHLLSLARALVPPAASFADLPGAAAWSLLRLTGAYLASLIFSWIVAYRAATRPAEARWILPLLDVGQSVPVLGFFPAAIYVFVGGLGGGRLALELAAMFLLFTSMAWNIAFGIYEGLTTIPLETRTAVQSLGVRGALLWRSLLLPACVPTIVYNSILSWTNGWYFLIASEIIAAGPVKYDLPGLGSILSLAFAHGDLKLATAALITLITVVLAIEYLVWRPVRAWSRRFRYDSQPSESAEETFRMPDFGLPTLLRPLRTAGRALGRRLPLAEANRGMAAAARAWAKVWHIARWPVWAGLAVWGALAIVGMVRALLPPWPHEAATLPLALLFSFLRINAAYVLALLWIIPVSLWASDHPRGVRVLSTVAQVGASLPATAFFPVLVALLVGRFGGVGMEMISVALALTGMQWYLLFNMLSGVQRVAADPSPARAARLHALAGHRQRGGMGRHLERAHPLRVRRLSRPCLPGDRGRGAAQPRHLPDRQPHAALPLARRPGRDRGGVQPPGVGPALPARRPPLPAGGLKCSSCVTSRCRSTTAAVRSRSWTTSTSRSPTDSSSPSSARRARASRCCCGS</sequence>
<dbReference type="InterPro" id="IPR035906">
    <property type="entry name" value="MetI-like_sf"/>
</dbReference>
<dbReference type="PROSITE" id="PS50928">
    <property type="entry name" value="ABC_TM1"/>
    <property type="match status" value="1"/>
</dbReference>
<feature type="transmembrane region" description="Helical" evidence="5">
    <location>
        <begin position="127"/>
        <end position="149"/>
    </location>
</feature>
<dbReference type="SUPFAM" id="SSF161098">
    <property type="entry name" value="MetI-like"/>
    <property type="match status" value="1"/>
</dbReference>
<dbReference type="InterPro" id="IPR000515">
    <property type="entry name" value="MetI-like"/>
</dbReference>
<dbReference type="PANTHER" id="PTHR42744">
    <property type="entry name" value="BINDING-PROTEIN-DEPENDENT TRANSPORT SYSTEMS INNER MEMBRANE COMPONENT"/>
    <property type="match status" value="1"/>
</dbReference>
<comment type="caution">
    <text evidence="8">The sequence shown here is derived from an EMBL/GenBank/DDBJ whole genome shotgun (WGS) entry which is preliminary data.</text>
</comment>
<feature type="transmembrane region" description="Helical" evidence="5">
    <location>
        <begin position="327"/>
        <end position="347"/>
    </location>
</feature>
<name>A0A538UDN0_UNCEI</name>
<dbReference type="GO" id="GO:0005886">
    <property type="term" value="C:plasma membrane"/>
    <property type="evidence" value="ECO:0007669"/>
    <property type="project" value="UniProtKB-SubCell"/>
</dbReference>
<organism evidence="8 9">
    <name type="scientific">Eiseniibacteriota bacterium</name>
    <dbReference type="NCBI Taxonomy" id="2212470"/>
    <lineage>
        <taxon>Bacteria</taxon>
        <taxon>Candidatus Eiseniibacteriota</taxon>
    </lineage>
</organism>
<feature type="compositionally biased region" description="Low complexity" evidence="6">
    <location>
        <begin position="572"/>
        <end position="595"/>
    </location>
</feature>
<evidence type="ECO:0000256" key="2">
    <source>
        <dbReference type="ARBA" id="ARBA00022692"/>
    </source>
</evidence>
<proteinExistence type="inferred from homology"/>
<feature type="transmembrane region" description="Helical" evidence="5">
    <location>
        <begin position="90"/>
        <end position="115"/>
    </location>
</feature>